<dbReference type="Pfam" id="PF07494">
    <property type="entry name" value="Reg_prop"/>
    <property type="match status" value="9"/>
</dbReference>
<dbReference type="SUPFAM" id="SSF46689">
    <property type="entry name" value="Homeodomain-like"/>
    <property type="match status" value="1"/>
</dbReference>
<feature type="transmembrane region" description="Helical" evidence="13">
    <location>
        <begin position="802"/>
        <end position="823"/>
    </location>
</feature>
<dbReference type="SMART" id="SM00448">
    <property type="entry name" value="REC"/>
    <property type="match status" value="1"/>
</dbReference>
<evidence type="ECO:0000313" key="17">
    <source>
        <dbReference type="EMBL" id="SKC63320.1"/>
    </source>
</evidence>
<dbReference type="Pfam" id="PF00072">
    <property type="entry name" value="Response_reg"/>
    <property type="match status" value="1"/>
</dbReference>
<dbReference type="Gene3D" id="1.10.10.60">
    <property type="entry name" value="Homeodomain-like"/>
    <property type="match status" value="1"/>
</dbReference>
<evidence type="ECO:0000259" key="15">
    <source>
        <dbReference type="PROSITE" id="PS50109"/>
    </source>
</evidence>
<dbReference type="InterPro" id="IPR011123">
    <property type="entry name" value="Y_Y_Y"/>
</dbReference>
<dbReference type="GO" id="GO:0000155">
    <property type="term" value="F:phosphorelay sensor kinase activity"/>
    <property type="evidence" value="ECO:0007669"/>
    <property type="project" value="InterPro"/>
</dbReference>
<dbReference type="PANTHER" id="PTHR43547">
    <property type="entry name" value="TWO-COMPONENT HISTIDINE KINASE"/>
    <property type="match status" value="1"/>
</dbReference>
<sequence>MRKSFFRTVITGVCLGIVIANVYGQPPDFSIEHLTIDNGLPQNEVTAIIQDQKGFIWFGTRGGLARYDGASMKVFQCEPGTVNSLSNNSIETLFEGSDGKIWIGTKAGGLNSFDPFSEKVEQFQFRAEDQHSLSGDGVVAVAETQDGKIWVGTDGNGLNCFNPKTGKFTRFLKGRHVLALRCTKDGTLWVSADHLLYRIEKGTQEPVAVNLNLPQHVMITSLIADNDRDELYISGWKNGVIIYNFTEKKITEHIRLSSAEHLQQGDDVYCLLKPTRSNSLWMGTWGEGLKHRDPEGHVEKVFIAPDVRARYNTDFDIILTIFEDRTGNIWVGTDGGGVCKLTTQRRFFQSYTFKNSNLSSGHVLSTLQDRTGRLWIGTKGGGLNELRGNEIFHHQEIFDKIKDLKVNDIHTLFEDVNGDVWFGSNYGLHRITGIVGDKISFETITNDPLEQTSLSDEKVTAILRDRQGRLWVGTQRQGLNRLTGRDANAKSSFRHYKNDSSSSFCLASNRISALYEDSKGRLWVGSYKGLHLYRPDIDGFVRVSQGTGGLSNNIVSCIQEDRHGNIWVGTAGGLNRVTVLNDAPTVAYFTRKSGLPNDYITSIIADDQNHLWIGSNGGLFKFDIDNHHVQLFNLSDGLQGNAFSENAACSGKDNLLYFGGSNGLTVFNPHEKFAEVSSPLSFVSLKVMNQDVYPGELVHGRKILDKSILYTDAIVLSHLDKVFTVEVSSMDFSMPEKNYYAFKLEGFDKEWSNVKNTRTVTYTNLAPGSYSLQVKAGDMGNIWVGKPITLRITVLPPPWRTWWAYVAYAGVISGFALVVLYYVKKQMHLKEDLQKAQLMSAKAGLEKMKEQEMSEMKFRFFTNVSHELKTPLTLIISPLEEVLILKDLPKNIREKLLLMHRHSGRLLTLINQLLDLRKAESGNMRLQSEQGDIVRLTFEVFEGFQDLASRQNVKYSFQSDIDQLMADFDESKIEMVITNILSNAFKHTPAGGKVSCSLSIEKDHLINKSFCCIHVEDTGRGMPVHVLDKIFDLYYQVAVVDSVKISGTGIGLSLVREIVQLHGGAVAVESAEGKGSKFSIRLPLKNLTADSLHSTRPCIPTAVEFVPGAETIEDDKPLVLIIEDTDELRSYLIDLLHDEFNVIQAINGEEGWKIAMDRVPDIIVSDVMMDRMDGFELCMKVKNNVMTSHIPVVLLTAKNMPESELSGLDAGADDYIKKPFNPIILVARIRRLLESCKKLKEYYSKKITLQPTNIEITPFDEKFLQHAMSYVEVNLLNPELTAESLCQELAMSHSRLYRKLKVLTGQTIQEFIRSIRLKRAAQFLETGQYSVSEAAFQTGFSELKYFRNYFRDQFGCLPSEYHKGNSEQIPKV</sequence>
<organism evidence="17 18">
    <name type="scientific">Ohtaekwangia koreensis</name>
    <dbReference type="NCBI Taxonomy" id="688867"/>
    <lineage>
        <taxon>Bacteria</taxon>
        <taxon>Pseudomonadati</taxon>
        <taxon>Bacteroidota</taxon>
        <taxon>Cytophagia</taxon>
        <taxon>Cytophagales</taxon>
        <taxon>Fulvivirgaceae</taxon>
        <taxon>Ohtaekwangia</taxon>
    </lineage>
</organism>
<dbReference type="InterPro" id="IPR009057">
    <property type="entry name" value="Homeodomain-like_sf"/>
</dbReference>
<keyword evidence="13" id="KW-0812">Transmembrane</keyword>
<gene>
    <name evidence="17" type="ORF">SAMN05660236_2212</name>
</gene>
<evidence type="ECO:0000256" key="5">
    <source>
        <dbReference type="ARBA" id="ARBA00022741"/>
    </source>
</evidence>
<evidence type="ECO:0000256" key="3">
    <source>
        <dbReference type="ARBA" id="ARBA00022553"/>
    </source>
</evidence>
<keyword evidence="11" id="KW-0804">Transcription</keyword>
<keyword evidence="7" id="KW-0067">ATP-binding</keyword>
<dbReference type="SUPFAM" id="SSF52172">
    <property type="entry name" value="CheY-like"/>
    <property type="match status" value="1"/>
</dbReference>
<dbReference type="GO" id="GO:0005524">
    <property type="term" value="F:ATP binding"/>
    <property type="evidence" value="ECO:0007669"/>
    <property type="project" value="UniProtKB-KW"/>
</dbReference>
<dbReference type="Gene3D" id="3.40.50.2300">
    <property type="match status" value="1"/>
</dbReference>
<dbReference type="GO" id="GO:0043565">
    <property type="term" value="F:sequence-specific DNA binding"/>
    <property type="evidence" value="ECO:0007669"/>
    <property type="project" value="InterPro"/>
</dbReference>
<dbReference type="Pfam" id="PF07495">
    <property type="entry name" value="Y_Y_Y"/>
    <property type="match status" value="1"/>
</dbReference>
<keyword evidence="3 12" id="KW-0597">Phosphoprotein</keyword>
<dbReference type="CDD" id="cd00082">
    <property type="entry name" value="HisKA"/>
    <property type="match status" value="1"/>
</dbReference>
<dbReference type="Proteomes" id="UP000190961">
    <property type="component" value="Unassembled WGS sequence"/>
</dbReference>
<evidence type="ECO:0000256" key="11">
    <source>
        <dbReference type="ARBA" id="ARBA00023163"/>
    </source>
</evidence>
<evidence type="ECO:0000259" key="16">
    <source>
        <dbReference type="PROSITE" id="PS50110"/>
    </source>
</evidence>
<evidence type="ECO:0000259" key="14">
    <source>
        <dbReference type="PROSITE" id="PS01124"/>
    </source>
</evidence>
<dbReference type="InterPro" id="IPR011006">
    <property type="entry name" value="CheY-like_superfamily"/>
</dbReference>
<dbReference type="InterPro" id="IPR003594">
    <property type="entry name" value="HATPase_dom"/>
</dbReference>
<dbReference type="FunFam" id="2.60.40.10:FF:000791">
    <property type="entry name" value="Two-component system sensor histidine kinase/response regulator"/>
    <property type="match status" value="1"/>
</dbReference>
<dbReference type="GO" id="GO:0003700">
    <property type="term" value="F:DNA-binding transcription factor activity"/>
    <property type="evidence" value="ECO:0007669"/>
    <property type="project" value="InterPro"/>
</dbReference>
<dbReference type="Gene3D" id="1.10.287.130">
    <property type="match status" value="1"/>
</dbReference>
<dbReference type="PRINTS" id="PR00344">
    <property type="entry name" value="BCTRLSENSOR"/>
</dbReference>
<comment type="catalytic activity">
    <reaction evidence="1">
        <text>ATP + protein L-histidine = ADP + protein N-phospho-L-histidine.</text>
        <dbReference type="EC" id="2.7.13.3"/>
    </reaction>
</comment>
<keyword evidence="18" id="KW-1185">Reference proteome</keyword>
<name>A0A1T5KI50_9BACT</name>
<dbReference type="Gene3D" id="2.130.10.10">
    <property type="entry name" value="YVTN repeat-like/Quinoprotein amine dehydrogenase"/>
    <property type="match status" value="2"/>
</dbReference>
<reference evidence="17 18" key="1">
    <citation type="submission" date="2017-02" db="EMBL/GenBank/DDBJ databases">
        <authorList>
            <person name="Peterson S.W."/>
        </authorList>
    </citation>
    <scope>NUCLEOTIDE SEQUENCE [LARGE SCALE GENOMIC DNA]</scope>
    <source>
        <strain evidence="17 18">DSM 25262</strain>
    </source>
</reference>
<keyword evidence="8" id="KW-0902">Two-component regulatory system</keyword>
<keyword evidence="9" id="KW-0805">Transcription regulation</keyword>
<feature type="domain" description="Response regulatory" evidence="16">
    <location>
        <begin position="1118"/>
        <end position="1233"/>
    </location>
</feature>
<evidence type="ECO:0000256" key="9">
    <source>
        <dbReference type="ARBA" id="ARBA00023015"/>
    </source>
</evidence>
<evidence type="ECO:0000256" key="8">
    <source>
        <dbReference type="ARBA" id="ARBA00023012"/>
    </source>
</evidence>
<dbReference type="EC" id="2.7.13.3" evidence="2"/>
<dbReference type="InterPro" id="IPR015943">
    <property type="entry name" value="WD40/YVTN_repeat-like_dom_sf"/>
</dbReference>
<proteinExistence type="predicted"/>
<dbReference type="SUPFAM" id="SSF55874">
    <property type="entry name" value="ATPase domain of HSP90 chaperone/DNA topoisomerase II/histidine kinase"/>
    <property type="match status" value="1"/>
</dbReference>
<dbReference type="InterPro" id="IPR018062">
    <property type="entry name" value="HTH_AraC-typ_CS"/>
</dbReference>
<dbReference type="InterPro" id="IPR001789">
    <property type="entry name" value="Sig_transdc_resp-reg_receiver"/>
</dbReference>
<keyword evidence="6 17" id="KW-0418">Kinase</keyword>
<evidence type="ECO:0000256" key="1">
    <source>
        <dbReference type="ARBA" id="ARBA00000085"/>
    </source>
</evidence>
<dbReference type="Gene3D" id="3.30.565.10">
    <property type="entry name" value="Histidine kinase-like ATPase, C-terminal domain"/>
    <property type="match status" value="1"/>
</dbReference>
<dbReference type="InterPro" id="IPR011110">
    <property type="entry name" value="Reg_prop"/>
</dbReference>
<protein>
    <recommendedName>
        <fullName evidence="2">histidine kinase</fullName>
        <ecNumber evidence="2">2.7.13.3</ecNumber>
    </recommendedName>
</protein>
<dbReference type="InterPro" id="IPR013783">
    <property type="entry name" value="Ig-like_fold"/>
</dbReference>
<keyword evidence="13" id="KW-0472">Membrane</keyword>
<dbReference type="SUPFAM" id="SSF47384">
    <property type="entry name" value="Homodimeric domain of signal transducing histidine kinase"/>
    <property type="match status" value="1"/>
</dbReference>
<dbReference type="PROSITE" id="PS50110">
    <property type="entry name" value="RESPONSE_REGULATORY"/>
    <property type="match status" value="1"/>
</dbReference>
<dbReference type="Gene3D" id="2.60.40.10">
    <property type="entry name" value="Immunoglobulins"/>
    <property type="match status" value="1"/>
</dbReference>
<dbReference type="PROSITE" id="PS01124">
    <property type="entry name" value="HTH_ARAC_FAMILY_2"/>
    <property type="match status" value="1"/>
</dbReference>
<dbReference type="OrthoDB" id="9797097at2"/>
<feature type="domain" description="HTH araC/xylS-type" evidence="14">
    <location>
        <begin position="1265"/>
        <end position="1364"/>
    </location>
</feature>
<dbReference type="InterPro" id="IPR005467">
    <property type="entry name" value="His_kinase_dom"/>
</dbReference>
<dbReference type="InterPro" id="IPR003661">
    <property type="entry name" value="HisK_dim/P_dom"/>
</dbReference>
<keyword evidence="13" id="KW-1133">Transmembrane helix</keyword>
<keyword evidence="10" id="KW-0238">DNA-binding</keyword>
<dbReference type="STRING" id="688867.SAMN05660236_2212"/>
<dbReference type="Pfam" id="PF12833">
    <property type="entry name" value="HTH_18"/>
    <property type="match status" value="1"/>
</dbReference>
<dbReference type="InterPro" id="IPR004358">
    <property type="entry name" value="Sig_transdc_His_kin-like_C"/>
</dbReference>
<dbReference type="SMART" id="SM00387">
    <property type="entry name" value="HATPase_c"/>
    <property type="match status" value="1"/>
</dbReference>
<evidence type="ECO:0000256" key="13">
    <source>
        <dbReference type="SAM" id="Phobius"/>
    </source>
</evidence>
<evidence type="ECO:0000256" key="2">
    <source>
        <dbReference type="ARBA" id="ARBA00012438"/>
    </source>
</evidence>
<dbReference type="InterPro" id="IPR036097">
    <property type="entry name" value="HisK_dim/P_sf"/>
</dbReference>
<dbReference type="SMART" id="SM00342">
    <property type="entry name" value="HTH_ARAC"/>
    <property type="match status" value="1"/>
</dbReference>
<dbReference type="SMART" id="SM00388">
    <property type="entry name" value="HisKA"/>
    <property type="match status" value="1"/>
</dbReference>
<dbReference type="FunFam" id="1.10.287.130:FF:000045">
    <property type="entry name" value="Two-component system sensor histidine kinase/response regulator"/>
    <property type="match status" value="1"/>
</dbReference>
<feature type="domain" description="Histidine kinase" evidence="15">
    <location>
        <begin position="863"/>
        <end position="1086"/>
    </location>
</feature>
<evidence type="ECO:0000256" key="12">
    <source>
        <dbReference type="PROSITE-ProRule" id="PRU00169"/>
    </source>
</evidence>
<evidence type="ECO:0000256" key="10">
    <source>
        <dbReference type="ARBA" id="ARBA00023125"/>
    </source>
</evidence>
<dbReference type="InterPro" id="IPR018060">
    <property type="entry name" value="HTH_AraC"/>
</dbReference>
<keyword evidence="4" id="KW-0808">Transferase</keyword>
<dbReference type="EMBL" id="FUZU01000001">
    <property type="protein sequence ID" value="SKC63320.1"/>
    <property type="molecule type" value="Genomic_DNA"/>
</dbReference>
<dbReference type="PROSITE" id="PS00041">
    <property type="entry name" value="HTH_ARAC_FAMILY_1"/>
    <property type="match status" value="1"/>
</dbReference>
<dbReference type="Pfam" id="PF02518">
    <property type="entry name" value="HATPase_c"/>
    <property type="match status" value="1"/>
</dbReference>
<dbReference type="SUPFAM" id="SSF63829">
    <property type="entry name" value="Calcium-dependent phosphotriesterase"/>
    <property type="match status" value="2"/>
</dbReference>
<evidence type="ECO:0000256" key="7">
    <source>
        <dbReference type="ARBA" id="ARBA00022840"/>
    </source>
</evidence>
<evidence type="ECO:0000256" key="4">
    <source>
        <dbReference type="ARBA" id="ARBA00022679"/>
    </source>
</evidence>
<dbReference type="CDD" id="cd17574">
    <property type="entry name" value="REC_OmpR"/>
    <property type="match status" value="1"/>
</dbReference>
<dbReference type="RefSeq" id="WP_079686681.1">
    <property type="nucleotide sequence ID" value="NZ_FUZU01000001.1"/>
</dbReference>
<accession>A0A1T5KI50</accession>
<dbReference type="PANTHER" id="PTHR43547:SF2">
    <property type="entry name" value="HYBRID SIGNAL TRANSDUCTION HISTIDINE KINASE C"/>
    <property type="match status" value="1"/>
</dbReference>
<dbReference type="Pfam" id="PF00512">
    <property type="entry name" value="HisKA"/>
    <property type="match status" value="1"/>
</dbReference>
<keyword evidence="5" id="KW-0547">Nucleotide-binding</keyword>
<dbReference type="PROSITE" id="PS50109">
    <property type="entry name" value="HIS_KIN"/>
    <property type="match status" value="1"/>
</dbReference>
<feature type="modified residue" description="4-aspartylphosphate" evidence="12">
    <location>
        <position position="1166"/>
    </location>
</feature>
<evidence type="ECO:0000313" key="18">
    <source>
        <dbReference type="Proteomes" id="UP000190961"/>
    </source>
</evidence>
<evidence type="ECO:0000256" key="6">
    <source>
        <dbReference type="ARBA" id="ARBA00022777"/>
    </source>
</evidence>
<dbReference type="InterPro" id="IPR036890">
    <property type="entry name" value="HATPase_C_sf"/>
</dbReference>
<dbReference type="FunFam" id="3.30.565.10:FF:000037">
    <property type="entry name" value="Hybrid sensor histidine kinase/response regulator"/>
    <property type="match status" value="1"/>
</dbReference>